<protein>
    <recommendedName>
        <fullName evidence="4">Nucleotide-diphospho-sugar transferase domain-containing protein</fullName>
    </recommendedName>
</protein>
<dbReference type="EMBL" id="AZBU02000002">
    <property type="protein sequence ID" value="TKR93953.1"/>
    <property type="molecule type" value="Genomic_DNA"/>
</dbReference>
<evidence type="ECO:0008006" key="4">
    <source>
        <dbReference type="Google" id="ProtNLM"/>
    </source>
</evidence>
<dbReference type="Pfam" id="PF03314">
    <property type="entry name" value="DUF273"/>
    <property type="match status" value="1"/>
</dbReference>
<dbReference type="InterPro" id="IPR029044">
    <property type="entry name" value="Nucleotide-diphossugar_trans"/>
</dbReference>
<evidence type="ECO:0000256" key="1">
    <source>
        <dbReference type="SAM" id="Phobius"/>
    </source>
</evidence>
<organism evidence="2 3">
    <name type="scientific">Steinernema carpocapsae</name>
    <name type="common">Entomopathogenic nematode</name>
    <dbReference type="NCBI Taxonomy" id="34508"/>
    <lineage>
        <taxon>Eukaryota</taxon>
        <taxon>Metazoa</taxon>
        <taxon>Ecdysozoa</taxon>
        <taxon>Nematoda</taxon>
        <taxon>Chromadorea</taxon>
        <taxon>Rhabditida</taxon>
        <taxon>Tylenchina</taxon>
        <taxon>Panagrolaimomorpha</taxon>
        <taxon>Strongyloidoidea</taxon>
        <taxon>Steinernematidae</taxon>
        <taxon>Steinernema</taxon>
    </lineage>
</organism>
<dbReference type="PANTHER" id="PTHR31562">
    <property type="entry name" value="PROTEIN CBG18972"/>
    <property type="match status" value="1"/>
</dbReference>
<keyword evidence="1" id="KW-0472">Membrane</keyword>
<evidence type="ECO:0000313" key="2">
    <source>
        <dbReference type="EMBL" id="TKR93953.1"/>
    </source>
</evidence>
<sequence>MLVVLLLSSMRSLAFVPGRFFSTHRHRKALFFFCFAVAVFVFEEINFAVFRSAYKNFYVSTEFHRIRSVRAKENISIGVLTVVKDANIADYSLAMNSVKCYSIHHGYSNLFEDIADDEALLARCNHSDFMFQRHCVTARIAERHPELNWILFIDADMGVINPNHLIEEYIPDSAEIIFYERIFNHEIMAGSYLFKNSKYARDFLDFWADYQFRLPNSVHGTDNGAIHNVFIDQLRPDLNKQVCQRIWNNSKNYDDLWNYVTCTRWLIGEQSEFDSGRVLLIKKGRNAWCRDGWLTNSLWSRQDFMLHGWQLRKRDSTGFASWPIPFASGHRFDESLCASSEAHLNWPYKNSFVRPDEEIDRWISATIKEVHRDYLYRLQQVFNV</sequence>
<dbReference type="OrthoDB" id="407658at2759"/>
<comment type="caution">
    <text evidence="2">The sequence shown here is derived from an EMBL/GenBank/DDBJ whole genome shotgun (WGS) entry which is preliminary data.</text>
</comment>
<feature type="transmembrane region" description="Helical" evidence="1">
    <location>
        <begin position="30"/>
        <end position="50"/>
    </location>
</feature>
<keyword evidence="3" id="KW-1185">Reference proteome</keyword>
<evidence type="ECO:0000313" key="3">
    <source>
        <dbReference type="Proteomes" id="UP000298663"/>
    </source>
</evidence>
<proteinExistence type="predicted"/>
<reference evidence="2 3" key="2">
    <citation type="journal article" date="2019" name="G3 (Bethesda)">
        <title>Hybrid Assembly of the Genome of the Entomopathogenic Nematode Steinernema carpocapsae Identifies the X-Chromosome.</title>
        <authorList>
            <person name="Serra L."/>
            <person name="Macchietto M."/>
            <person name="Macias-Munoz A."/>
            <person name="McGill C.J."/>
            <person name="Rodriguez I.M."/>
            <person name="Rodriguez B."/>
            <person name="Murad R."/>
            <person name="Mortazavi A."/>
        </authorList>
    </citation>
    <scope>NUCLEOTIDE SEQUENCE [LARGE SCALE GENOMIC DNA]</scope>
    <source>
        <strain evidence="2 3">ALL</strain>
    </source>
</reference>
<keyword evidence="1" id="KW-1133">Transmembrane helix</keyword>
<gene>
    <name evidence="2" type="ORF">L596_008312</name>
</gene>
<name>A0A4U5PCL9_STECR</name>
<dbReference type="STRING" id="34508.A0A4U5PCL9"/>
<accession>A0A4U5PCL9</accession>
<dbReference type="PANTHER" id="PTHR31562:SF2">
    <property type="entry name" value="NUCLEOTIDE-DIPHOSPHO-SUGAR TRANSFERASE"/>
    <property type="match status" value="1"/>
</dbReference>
<reference evidence="2 3" key="1">
    <citation type="journal article" date="2015" name="Genome Biol.">
        <title>Comparative genomics of Steinernema reveals deeply conserved gene regulatory networks.</title>
        <authorList>
            <person name="Dillman A.R."/>
            <person name="Macchietto M."/>
            <person name="Porter C.F."/>
            <person name="Rogers A."/>
            <person name="Williams B."/>
            <person name="Antoshechkin I."/>
            <person name="Lee M.M."/>
            <person name="Goodwin Z."/>
            <person name="Lu X."/>
            <person name="Lewis E.E."/>
            <person name="Goodrich-Blair H."/>
            <person name="Stock S.P."/>
            <person name="Adams B.J."/>
            <person name="Sternberg P.W."/>
            <person name="Mortazavi A."/>
        </authorList>
    </citation>
    <scope>NUCLEOTIDE SEQUENCE [LARGE SCALE GENOMIC DNA]</scope>
    <source>
        <strain evidence="2 3">ALL</strain>
    </source>
</reference>
<keyword evidence="1" id="KW-0812">Transmembrane</keyword>
<dbReference type="AlphaFoldDB" id="A0A4U5PCL9"/>
<dbReference type="Gene3D" id="3.90.550.10">
    <property type="entry name" value="Spore Coat Polysaccharide Biosynthesis Protein SpsA, Chain A"/>
    <property type="match status" value="1"/>
</dbReference>
<dbReference type="InterPro" id="IPR004988">
    <property type="entry name" value="DUF273"/>
</dbReference>
<dbReference type="Proteomes" id="UP000298663">
    <property type="component" value="Unassembled WGS sequence"/>
</dbReference>